<dbReference type="Pfam" id="PF13759">
    <property type="entry name" value="2OG-FeII_Oxy_5"/>
    <property type="match status" value="1"/>
</dbReference>
<dbReference type="EMBL" id="LR798287">
    <property type="protein sequence ID" value="CAB5221618.1"/>
    <property type="molecule type" value="Genomic_DNA"/>
</dbReference>
<reference evidence="1" key="1">
    <citation type="submission" date="2020-05" db="EMBL/GenBank/DDBJ databases">
        <authorList>
            <person name="Chiriac C."/>
            <person name="Salcher M."/>
            <person name="Ghai R."/>
            <person name="Kavagutti S V."/>
        </authorList>
    </citation>
    <scope>NUCLEOTIDE SEQUENCE</scope>
</reference>
<dbReference type="Gene3D" id="2.60.120.620">
    <property type="entry name" value="q2cbj1_9rhob like domain"/>
    <property type="match status" value="1"/>
</dbReference>
<organism evidence="1">
    <name type="scientific">uncultured Caudovirales phage</name>
    <dbReference type="NCBI Taxonomy" id="2100421"/>
    <lineage>
        <taxon>Viruses</taxon>
        <taxon>Duplodnaviria</taxon>
        <taxon>Heunggongvirae</taxon>
        <taxon>Uroviricota</taxon>
        <taxon>Caudoviricetes</taxon>
        <taxon>Peduoviridae</taxon>
        <taxon>Maltschvirus</taxon>
        <taxon>Maltschvirus maltsch</taxon>
    </lineage>
</organism>
<sequence length="198" mass="23106">MSYIKQRSSLEKNTRVSTLMFTHPNLHKEDTFKPFVDFSNESLQYVMDDLGFVPSIELTGLWGTHQQDGGYHHSHIHGNAFLAGVYYLEGNEKTPGTNFYNTHQYHNVMRPAINGKQPRITNVHKTKFEEGTLYIFPAWLQHNTDINRVNQTQSFRTILSFNSMPVGKTNTDEFDRYNYQSIENADMINYMDERIRVS</sequence>
<evidence type="ECO:0000313" key="1">
    <source>
        <dbReference type="EMBL" id="CAB5221618.1"/>
    </source>
</evidence>
<protein>
    <submittedName>
        <fullName evidence="1">Uncharacterized protein</fullName>
    </submittedName>
</protein>
<dbReference type="InterPro" id="IPR012668">
    <property type="entry name" value="CHP02466"/>
</dbReference>
<accession>A0A6J7WXN4</accession>
<name>A0A6J7WXN4_9CAUD</name>
<proteinExistence type="predicted"/>
<gene>
    <name evidence="1" type="ORF">UFOVP245_207</name>
</gene>